<proteinExistence type="predicted"/>
<dbReference type="OrthoDB" id="982153at2"/>
<sequence length="77" mass="8852">MGRKPIPRPSYLDTCDYLGFVFGERRWRSKNGTRLLTWDSLHGEIEVFNLRGKHVEVLDAISGKPLKGAIRGRRIDV</sequence>
<dbReference type="AlphaFoldDB" id="A0A2S6NAA5"/>
<dbReference type="SUPFAM" id="SSF63840">
    <property type="entry name" value="Ribonuclease domain of colicin E3"/>
    <property type="match status" value="1"/>
</dbReference>
<name>A0A2S6NAA5_RHOGL</name>
<evidence type="ECO:0000313" key="2">
    <source>
        <dbReference type="EMBL" id="PPQ31539.1"/>
    </source>
</evidence>
<comment type="caution">
    <text evidence="2">The sequence shown here is derived from an EMBL/GenBank/DDBJ whole genome shotgun (WGS) entry which is preliminary data.</text>
</comment>
<keyword evidence="3" id="KW-1185">Reference proteome</keyword>
<dbReference type="GO" id="GO:0043022">
    <property type="term" value="F:ribosome binding"/>
    <property type="evidence" value="ECO:0007669"/>
    <property type="project" value="InterPro"/>
</dbReference>
<dbReference type="Gene3D" id="3.10.380.10">
    <property type="entry name" value="Colicin E3-like ribonuclease domain"/>
    <property type="match status" value="1"/>
</dbReference>
<dbReference type="GO" id="GO:0016788">
    <property type="term" value="F:hydrolase activity, acting on ester bonds"/>
    <property type="evidence" value="ECO:0007669"/>
    <property type="project" value="InterPro"/>
</dbReference>
<dbReference type="InterPro" id="IPR036725">
    <property type="entry name" value="ColE3_ribonuclease_sf"/>
</dbReference>
<reference evidence="2 3" key="1">
    <citation type="journal article" date="2018" name="Arch. Microbiol.">
        <title>New insights into the metabolic potential of the phototrophic purple bacterium Rhodopila globiformis DSM 161(T) from its draft genome sequence and evidence for a vanadium-dependent nitrogenase.</title>
        <authorList>
            <person name="Imhoff J.F."/>
            <person name="Rahn T."/>
            <person name="Kunzel S."/>
            <person name="Neulinger S.C."/>
        </authorList>
    </citation>
    <scope>NUCLEOTIDE SEQUENCE [LARGE SCALE GENOMIC DNA]</scope>
    <source>
        <strain evidence="2 3">DSM 161</strain>
    </source>
</reference>
<accession>A0A2S6NAA5</accession>
<feature type="domain" description="Colicin E3-like ribonuclease" evidence="1">
    <location>
        <begin position="25"/>
        <end position="75"/>
    </location>
</feature>
<dbReference type="EMBL" id="NHRY01000189">
    <property type="protein sequence ID" value="PPQ31539.1"/>
    <property type="molecule type" value="Genomic_DNA"/>
</dbReference>
<gene>
    <name evidence="2" type="ORF">CCS01_17280</name>
</gene>
<dbReference type="Pfam" id="PF09000">
    <property type="entry name" value="Cytotoxic"/>
    <property type="match status" value="1"/>
</dbReference>
<dbReference type="InterPro" id="IPR009105">
    <property type="entry name" value="Colicin_E3_ribonuclease"/>
</dbReference>
<evidence type="ECO:0000259" key="1">
    <source>
        <dbReference type="Pfam" id="PF09000"/>
    </source>
</evidence>
<organism evidence="2 3">
    <name type="scientific">Rhodopila globiformis</name>
    <name type="common">Rhodopseudomonas globiformis</name>
    <dbReference type="NCBI Taxonomy" id="1071"/>
    <lineage>
        <taxon>Bacteria</taxon>
        <taxon>Pseudomonadati</taxon>
        <taxon>Pseudomonadota</taxon>
        <taxon>Alphaproteobacteria</taxon>
        <taxon>Acetobacterales</taxon>
        <taxon>Acetobacteraceae</taxon>
        <taxon>Rhodopila</taxon>
    </lineage>
</organism>
<dbReference type="RefSeq" id="WP_104520071.1">
    <property type="nucleotide sequence ID" value="NZ_NHRY01000189.1"/>
</dbReference>
<dbReference type="Proteomes" id="UP000239724">
    <property type="component" value="Unassembled WGS sequence"/>
</dbReference>
<evidence type="ECO:0000313" key="3">
    <source>
        <dbReference type="Proteomes" id="UP000239724"/>
    </source>
</evidence>
<dbReference type="GO" id="GO:0003723">
    <property type="term" value="F:RNA binding"/>
    <property type="evidence" value="ECO:0007669"/>
    <property type="project" value="InterPro"/>
</dbReference>
<protein>
    <recommendedName>
        <fullName evidence="1">Colicin E3-like ribonuclease domain-containing protein</fullName>
    </recommendedName>
</protein>